<dbReference type="Proteomes" id="UP000252985">
    <property type="component" value="Plasmid pCBA1112-01"/>
</dbReference>
<dbReference type="RefSeq" id="WP_114604741.1">
    <property type="nucleotide sequence ID" value="NZ_CP031147.1"/>
</dbReference>
<sequence length="135" mass="15872">MDSFHREGDEPVNVFEVDEMYLFKHYFDGEDVFDRLKSYYNNQQYRFEVPRNDFGTVRSFLSNYGYGLTVVDATEEFAVVVKKYTSHPENIFKESVIRRNVNGYNCFLMKDQDAVEQAVSEGAIPLTKTKFENPF</sequence>
<dbReference type="AlphaFoldDB" id="A0A345E895"/>
<dbReference type="EMBL" id="CP031147">
    <property type="protein sequence ID" value="AXG08417.1"/>
    <property type="molecule type" value="Genomic_DNA"/>
</dbReference>
<accession>A0A345E895</accession>
<gene>
    <name evidence="1" type="ORF">DU484_00340</name>
</gene>
<evidence type="ECO:0000313" key="1">
    <source>
        <dbReference type="EMBL" id="AXG08417.1"/>
    </source>
</evidence>
<geneLocation type="plasmid" evidence="2">
    <name>pcba1112-01</name>
</geneLocation>
<organism evidence="1 2">
    <name type="scientific">Haloplanus rubicundus</name>
    <dbReference type="NCBI Taxonomy" id="1547898"/>
    <lineage>
        <taxon>Archaea</taxon>
        <taxon>Methanobacteriati</taxon>
        <taxon>Methanobacteriota</taxon>
        <taxon>Stenosarchaea group</taxon>
        <taxon>Halobacteria</taxon>
        <taxon>Halobacteriales</taxon>
        <taxon>Haloferacaceae</taxon>
        <taxon>Haloplanus</taxon>
    </lineage>
</organism>
<keyword evidence="1" id="KW-0614">Plasmid</keyword>
<evidence type="ECO:0000313" key="2">
    <source>
        <dbReference type="Proteomes" id="UP000252985"/>
    </source>
</evidence>
<dbReference type="KEGG" id="haq:DU484_00340"/>
<proteinExistence type="predicted"/>
<name>A0A345E895_9EURY</name>
<protein>
    <submittedName>
        <fullName evidence="1">Uncharacterized protein</fullName>
    </submittedName>
</protein>
<dbReference type="GeneID" id="37285380"/>
<reference evidence="1 2" key="1">
    <citation type="submission" date="2018-07" db="EMBL/GenBank/DDBJ databases">
        <title>Genome sequences of Haloplanus sp. CBA1112.</title>
        <authorList>
            <person name="Kim Y.B."/>
            <person name="Roh S.W."/>
        </authorList>
    </citation>
    <scope>NUCLEOTIDE SEQUENCE [LARGE SCALE GENOMIC DNA]</scope>
    <source>
        <strain evidence="1 2">CBA1112</strain>
        <plasmid evidence="2">pcba1112-01</plasmid>
    </source>
</reference>